<dbReference type="PROSITE" id="PS51553">
    <property type="entry name" value="GMPS_ATP_PPASE"/>
    <property type="match status" value="1"/>
</dbReference>
<proteinExistence type="inferred from homology"/>
<dbReference type="InterPro" id="IPR001674">
    <property type="entry name" value="GMP_synth_C"/>
</dbReference>
<comment type="subunit">
    <text evidence="9">Homodimer.</text>
</comment>
<dbReference type="PANTHER" id="PTHR11922:SF2">
    <property type="entry name" value="GMP SYNTHASE [GLUTAMINE-HYDROLYZING]"/>
    <property type="match status" value="1"/>
</dbReference>
<dbReference type="PRINTS" id="PR00099">
    <property type="entry name" value="CPSGATASE"/>
</dbReference>
<dbReference type="Gene3D" id="3.40.50.880">
    <property type="match status" value="1"/>
</dbReference>
<dbReference type="Pfam" id="PF00958">
    <property type="entry name" value="GMP_synt_C"/>
    <property type="match status" value="1"/>
</dbReference>
<evidence type="ECO:0000256" key="5">
    <source>
        <dbReference type="ARBA" id="ARBA00022749"/>
    </source>
</evidence>
<evidence type="ECO:0000256" key="1">
    <source>
        <dbReference type="ARBA" id="ARBA00002332"/>
    </source>
</evidence>
<dbReference type="PRINTS" id="PR00097">
    <property type="entry name" value="ANTSNTHASEII"/>
</dbReference>
<dbReference type="PRINTS" id="PR00096">
    <property type="entry name" value="GATASE"/>
</dbReference>
<comment type="caution">
    <text evidence="12">The sequence shown here is derived from an EMBL/GenBank/DDBJ whole genome shotgun (WGS) entry which is preliminary data.</text>
</comment>
<dbReference type="Gene3D" id="3.30.300.10">
    <property type="match status" value="1"/>
</dbReference>
<dbReference type="RefSeq" id="WP_085813771.1">
    <property type="nucleotide sequence ID" value="NZ_BDQG01000001.1"/>
</dbReference>
<dbReference type="Pfam" id="PF02540">
    <property type="entry name" value="NAD_synthase"/>
    <property type="match status" value="1"/>
</dbReference>
<evidence type="ECO:0000256" key="3">
    <source>
        <dbReference type="ARBA" id="ARBA00022598"/>
    </source>
</evidence>
<dbReference type="NCBIfam" id="TIGR00884">
    <property type="entry name" value="guaA_Cterm"/>
    <property type="match status" value="1"/>
</dbReference>
<dbReference type="Pfam" id="PF00117">
    <property type="entry name" value="GATase"/>
    <property type="match status" value="1"/>
</dbReference>
<dbReference type="PANTHER" id="PTHR11922">
    <property type="entry name" value="GMP SYNTHASE-RELATED"/>
    <property type="match status" value="1"/>
</dbReference>
<feature type="active site" evidence="9">
    <location>
        <position position="175"/>
    </location>
</feature>
<dbReference type="InterPro" id="IPR017926">
    <property type="entry name" value="GATASE"/>
</dbReference>
<dbReference type="CDD" id="cd01997">
    <property type="entry name" value="GMP_synthase_C"/>
    <property type="match status" value="1"/>
</dbReference>
<keyword evidence="5 9" id="KW-0332">GMP biosynthesis</keyword>
<evidence type="ECO:0000259" key="11">
    <source>
        <dbReference type="PROSITE" id="PS51553"/>
    </source>
</evidence>
<gene>
    <name evidence="9" type="primary">guaA</name>
    <name evidence="12" type="ORF">GPEL0_01r3399</name>
</gene>
<dbReference type="SUPFAM" id="SSF52317">
    <property type="entry name" value="Class I glutamine amidotransferase-like"/>
    <property type="match status" value="1"/>
</dbReference>
<dbReference type="InterPro" id="IPR014729">
    <property type="entry name" value="Rossmann-like_a/b/a_fold"/>
</dbReference>
<dbReference type="NCBIfam" id="TIGR00888">
    <property type="entry name" value="guaA_Nterm"/>
    <property type="match status" value="1"/>
</dbReference>
<keyword evidence="3 9" id="KW-0436">Ligase</keyword>
<evidence type="ECO:0000256" key="7">
    <source>
        <dbReference type="ARBA" id="ARBA00022840"/>
    </source>
</evidence>
<keyword evidence="4 9" id="KW-0547">Nucleotide-binding</keyword>
<accession>A0ABQ0MKA9</accession>
<dbReference type="InterPro" id="IPR029062">
    <property type="entry name" value="Class_I_gatase-like"/>
</dbReference>
<evidence type="ECO:0000256" key="2">
    <source>
        <dbReference type="ARBA" id="ARBA00005153"/>
    </source>
</evidence>
<feature type="active site" evidence="9">
    <location>
        <position position="177"/>
    </location>
</feature>
<dbReference type="InterPro" id="IPR022310">
    <property type="entry name" value="NAD/GMP_synthase"/>
</dbReference>
<keyword evidence="8 9" id="KW-0315">Glutamine amidotransferase</keyword>
<dbReference type="NCBIfam" id="NF000848">
    <property type="entry name" value="PRK00074.1"/>
    <property type="match status" value="1"/>
</dbReference>
<dbReference type="Proteomes" id="UP000194153">
    <property type="component" value="Unassembled WGS sequence"/>
</dbReference>
<dbReference type="InterPro" id="IPR022955">
    <property type="entry name" value="GMP_synthase"/>
</dbReference>
<dbReference type="SUPFAM" id="SSF52402">
    <property type="entry name" value="Adenine nucleotide alpha hydrolases-like"/>
    <property type="match status" value="1"/>
</dbReference>
<keyword evidence="13" id="KW-1185">Reference proteome</keyword>
<keyword evidence="6 9" id="KW-0658">Purine biosynthesis</keyword>
<dbReference type="InterPro" id="IPR004739">
    <property type="entry name" value="GMP_synth_GATase"/>
</dbReference>
<feature type="binding site" evidence="10">
    <location>
        <begin position="229"/>
        <end position="235"/>
    </location>
    <ligand>
        <name>ATP</name>
        <dbReference type="ChEBI" id="CHEBI:30616"/>
    </ligand>
</feature>
<comment type="function">
    <text evidence="1 9">Catalyzes the synthesis of GMP from XMP.</text>
</comment>
<comment type="pathway">
    <text evidence="2 9">Purine metabolism; GMP biosynthesis; GMP from XMP (L-Gln route): step 1/1.</text>
</comment>
<evidence type="ECO:0000313" key="13">
    <source>
        <dbReference type="Proteomes" id="UP000194153"/>
    </source>
</evidence>
<feature type="active site" description="Nucleophile" evidence="9">
    <location>
        <position position="88"/>
    </location>
</feature>
<evidence type="ECO:0000256" key="4">
    <source>
        <dbReference type="ARBA" id="ARBA00022741"/>
    </source>
</evidence>
<sequence length="518" mass="57274">MTTTIDIHSEKVLILDFGSQVTQLIARRVREQSVYCEIHPYNMTLEKIKAFAPKGIILSGGPSSVYDKDAPHSDLGIYDLGIPVLGICYGMQLMTQQLGGRVERCDKREFGRATLALDGKSEIFAGFDGGAEVWMSHGDRIEAMPAGFQLMAHTDGCPVAAMKDEKRNFFGVQFHPEVVHTPRGDEMIGNFLFNVCGSKPTWTMANFIETELAAIREKVGTGKVLCALSGGVDSAVVAVLIHKAIGDQLHCVFVNNGLLRKGEADKVVNLFTKHFKINLTHVDAADRFLGMLEGVSDPEQKRKIIGNEFIYLFEEEAKKLGQVDYLAQGTLYPDVIESVSTKGPSAVIKSHHNVGGLPEKMNLKLLEPVRELFKDEVRLLGKELGMPDEVVYRQPFPGPGLAIRCIGELSAEKLDILREADAIVIEEIRKAGLYRDIWQSFAVLLPVKTVGVMGDARTYEWTVALRAVNSLDGMTADWVKLPYELLGSISSRIINEVKGVNRVVYDISQKPPATIEWE</sequence>
<feature type="domain" description="GMPS ATP-PPase" evidence="11">
    <location>
        <begin position="202"/>
        <end position="393"/>
    </location>
</feature>
<comment type="catalytic activity">
    <reaction evidence="9">
        <text>XMP + L-glutamine + ATP + H2O = GMP + L-glutamate + AMP + diphosphate + 2 H(+)</text>
        <dbReference type="Rhea" id="RHEA:11680"/>
        <dbReference type="ChEBI" id="CHEBI:15377"/>
        <dbReference type="ChEBI" id="CHEBI:15378"/>
        <dbReference type="ChEBI" id="CHEBI:29985"/>
        <dbReference type="ChEBI" id="CHEBI:30616"/>
        <dbReference type="ChEBI" id="CHEBI:33019"/>
        <dbReference type="ChEBI" id="CHEBI:57464"/>
        <dbReference type="ChEBI" id="CHEBI:58115"/>
        <dbReference type="ChEBI" id="CHEBI:58359"/>
        <dbReference type="ChEBI" id="CHEBI:456215"/>
        <dbReference type="EC" id="6.3.5.2"/>
    </reaction>
</comment>
<reference evidence="13" key="1">
    <citation type="submission" date="2017-05" db="EMBL/GenBank/DDBJ databases">
        <title>Draft genome sequence of Geobacter pelophilus, a iron(III)-reducing bacteria.</title>
        <authorList>
            <person name="Aoyagi T."/>
            <person name="Koike H."/>
            <person name="Morita T."/>
            <person name="Sato Y."/>
            <person name="Habe H."/>
            <person name="Hori T."/>
        </authorList>
    </citation>
    <scope>NUCLEOTIDE SEQUENCE [LARGE SCALE GENOMIC DNA]</scope>
    <source>
        <strain evidence="13">Drf2</strain>
    </source>
</reference>
<dbReference type="InterPro" id="IPR025777">
    <property type="entry name" value="GMPS_ATP_PPase_dom"/>
</dbReference>
<dbReference type="EMBL" id="BDQG01000001">
    <property type="protein sequence ID" value="GAW67530.1"/>
    <property type="molecule type" value="Genomic_DNA"/>
</dbReference>
<dbReference type="Gene3D" id="3.40.50.620">
    <property type="entry name" value="HUPs"/>
    <property type="match status" value="1"/>
</dbReference>
<evidence type="ECO:0000256" key="6">
    <source>
        <dbReference type="ARBA" id="ARBA00022755"/>
    </source>
</evidence>
<evidence type="ECO:0000256" key="10">
    <source>
        <dbReference type="PROSITE-ProRule" id="PRU00886"/>
    </source>
</evidence>
<dbReference type="HAMAP" id="MF_00344">
    <property type="entry name" value="GMP_synthase"/>
    <property type="match status" value="1"/>
</dbReference>
<evidence type="ECO:0000313" key="12">
    <source>
        <dbReference type="EMBL" id="GAW67530.1"/>
    </source>
</evidence>
<keyword evidence="7 9" id="KW-0067">ATP-binding</keyword>
<protein>
    <recommendedName>
        <fullName evidence="9">GMP synthase [glutamine-hydrolyzing]</fullName>
        <ecNumber evidence="9">6.3.5.2</ecNumber>
    </recommendedName>
    <alternativeName>
        <fullName evidence="9">GMP synthetase</fullName>
    </alternativeName>
    <alternativeName>
        <fullName evidence="9">Glutamine amidotransferase</fullName>
    </alternativeName>
</protein>
<organism evidence="12 13">
    <name type="scientific">Geoanaerobacter pelophilus</name>
    <dbReference type="NCBI Taxonomy" id="60036"/>
    <lineage>
        <taxon>Bacteria</taxon>
        <taxon>Pseudomonadati</taxon>
        <taxon>Thermodesulfobacteriota</taxon>
        <taxon>Desulfuromonadia</taxon>
        <taxon>Geobacterales</taxon>
        <taxon>Geobacteraceae</taxon>
        <taxon>Geoanaerobacter</taxon>
    </lineage>
</organism>
<dbReference type="CDD" id="cd01742">
    <property type="entry name" value="GATase1_GMP_Synthase"/>
    <property type="match status" value="1"/>
</dbReference>
<dbReference type="SUPFAM" id="SSF54810">
    <property type="entry name" value="GMP synthetase C-terminal dimerisation domain"/>
    <property type="match status" value="1"/>
</dbReference>
<evidence type="ECO:0000256" key="8">
    <source>
        <dbReference type="ARBA" id="ARBA00022962"/>
    </source>
</evidence>
<name>A0ABQ0MKA9_9BACT</name>
<dbReference type="EC" id="6.3.5.2" evidence="9"/>
<evidence type="ECO:0000256" key="9">
    <source>
        <dbReference type="HAMAP-Rule" id="MF_00344"/>
    </source>
</evidence>
<dbReference type="PROSITE" id="PS51273">
    <property type="entry name" value="GATASE_TYPE_1"/>
    <property type="match status" value="1"/>
</dbReference>